<protein>
    <recommendedName>
        <fullName evidence="4">F-box domain-containing protein</fullName>
    </recommendedName>
</protein>
<evidence type="ECO:0000256" key="1">
    <source>
        <dbReference type="SAM" id="MobiDB-lite"/>
    </source>
</evidence>
<dbReference type="Proteomes" id="UP001199106">
    <property type="component" value="Unassembled WGS sequence"/>
</dbReference>
<proteinExistence type="predicted"/>
<sequence>MSAPDSNYSGFLSLPTEIRCQIYEYLLTEEHAITISAGYTTCFDNRIKDRARKTDIPGLPLDLAPLARRHYDPSLLSVAKPPTIPIDNGHMEGIEGERLGFPAAVALLLTSRLIKDELADCIRRRSHITQARSAVDADGVVQDDGEDQEGLSLYVSYPYGVLVLKSQYPYLLKQARRVYISGYYTPRPENGLDPQDPDASDDERLTPSSSFAASSFNAPASGPSTSFTRSSSNPSPRTARHAVSINSTRPRLRLDPPLARESRHANNVPRIFPSFSASTSNEAPAALAHLIATLFPKHTTPLTKLTTHILFPGEGSYGSVWGDDNSPVSHILRSICGGKISMKVMRGSLGTGLVLTARPKPETRIVSTSWVNWKKGDIVGRGGAMNIRRVGGRLGVSDLDAFLMGGEES</sequence>
<accession>A0AAD4IJF6</accession>
<dbReference type="EMBL" id="JAANER010000001">
    <property type="protein sequence ID" value="KAG9195523.1"/>
    <property type="molecule type" value="Genomic_DNA"/>
</dbReference>
<feature type="region of interest" description="Disordered" evidence="1">
    <location>
        <begin position="185"/>
        <end position="262"/>
    </location>
</feature>
<gene>
    <name evidence="2" type="ORF">G6011_00644</name>
</gene>
<comment type="caution">
    <text evidence="2">The sequence shown here is derived from an EMBL/GenBank/DDBJ whole genome shotgun (WGS) entry which is preliminary data.</text>
</comment>
<name>A0AAD4IJF6_9PLEO</name>
<evidence type="ECO:0000313" key="3">
    <source>
        <dbReference type="Proteomes" id="UP001199106"/>
    </source>
</evidence>
<reference evidence="2" key="1">
    <citation type="submission" date="2021-07" db="EMBL/GenBank/DDBJ databases">
        <title>Genome Resource of American Ginseng Black Spot Pathogen Alternaria panax.</title>
        <authorList>
            <person name="Qiu C."/>
            <person name="Wang W."/>
            <person name="Liu Z."/>
        </authorList>
    </citation>
    <scope>NUCLEOTIDE SEQUENCE</scope>
    <source>
        <strain evidence="2">BNCC115425</strain>
    </source>
</reference>
<feature type="compositionally biased region" description="Basic and acidic residues" evidence="1">
    <location>
        <begin position="252"/>
        <end position="262"/>
    </location>
</feature>
<dbReference type="AlphaFoldDB" id="A0AAD4IJF6"/>
<organism evidence="2 3">
    <name type="scientific">Alternaria panax</name>
    <dbReference type="NCBI Taxonomy" id="48097"/>
    <lineage>
        <taxon>Eukaryota</taxon>
        <taxon>Fungi</taxon>
        <taxon>Dikarya</taxon>
        <taxon>Ascomycota</taxon>
        <taxon>Pezizomycotina</taxon>
        <taxon>Dothideomycetes</taxon>
        <taxon>Pleosporomycetidae</taxon>
        <taxon>Pleosporales</taxon>
        <taxon>Pleosporineae</taxon>
        <taxon>Pleosporaceae</taxon>
        <taxon>Alternaria</taxon>
        <taxon>Alternaria sect. Panax</taxon>
    </lineage>
</organism>
<feature type="compositionally biased region" description="Low complexity" evidence="1">
    <location>
        <begin position="207"/>
        <end position="237"/>
    </location>
</feature>
<evidence type="ECO:0000313" key="2">
    <source>
        <dbReference type="EMBL" id="KAG9195523.1"/>
    </source>
</evidence>
<evidence type="ECO:0008006" key="4">
    <source>
        <dbReference type="Google" id="ProtNLM"/>
    </source>
</evidence>
<keyword evidence="3" id="KW-1185">Reference proteome</keyword>